<dbReference type="AlphaFoldDB" id="A0A6C0UH62"/>
<dbReference type="Proteomes" id="UP000465846">
    <property type="component" value="Chromosome"/>
</dbReference>
<feature type="domain" description="DUF7344" evidence="1">
    <location>
        <begin position="6"/>
        <end position="58"/>
    </location>
</feature>
<dbReference type="InterPro" id="IPR055768">
    <property type="entry name" value="DUF7344"/>
</dbReference>
<dbReference type="Pfam" id="PF24035">
    <property type="entry name" value="DUF7344"/>
    <property type="match status" value="1"/>
</dbReference>
<accession>A0A6C0UH62</accession>
<proteinExistence type="predicted"/>
<dbReference type="EMBL" id="CP048739">
    <property type="protein sequence ID" value="QIB73913.1"/>
    <property type="molecule type" value="Genomic_DNA"/>
</dbReference>
<evidence type="ECO:0000313" key="2">
    <source>
        <dbReference type="EMBL" id="QIB73913.1"/>
    </source>
</evidence>
<name>A0A6C0UH62_9EURY</name>
<gene>
    <name evidence="2" type="ORF">G3I44_06185</name>
</gene>
<organism evidence="2 3">
    <name type="scientific">Halogeometricum borinquense</name>
    <dbReference type="NCBI Taxonomy" id="60847"/>
    <lineage>
        <taxon>Archaea</taxon>
        <taxon>Methanobacteriati</taxon>
        <taxon>Methanobacteriota</taxon>
        <taxon>Stenosarchaea group</taxon>
        <taxon>Halobacteria</taxon>
        <taxon>Halobacteriales</taxon>
        <taxon>Haloferacaceae</taxon>
        <taxon>Halogeometricum</taxon>
    </lineage>
</organism>
<reference evidence="2 3" key="1">
    <citation type="submission" date="2020-02" db="EMBL/GenBank/DDBJ databases">
        <title>Whole genome sequence of Halogeometricum borinquense strain wsp4.</title>
        <authorList>
            <person name="Verma D.K."/>
            <person name="Gopal K."/>
            <person name="Prasad E.S."/>
        </authorList>
    </citation>
    <scope>NUCLEOTIDE SEQUENCE [LARGE SCALE GENOMIC DNA]</scope>
    <source>
        <strain evidence="3">wsp4</strain>
    </source>
</reference>
<protein>
    <recommendedName>
        <fullName evidence="1">DUF7344 domain-containing protein</fullName>
    </recommendedName>
</protein>
<evidence type="ECO:0000313" key="3">
    <source>
        <dbReference type="Proteomes" id="UP000465846"/>
    </source>
</evidence>
<evidence type="ECO:0000259" key="1">
    <source>
        <dbReference type="Pfam" id="PF24035"/>
    </source>
</evidence>
<sequence length="88" mass="9848">MNHAGTIGLQELADQLVACEKTTAEDRERTVTSLYHTHLPKLDDADVLTFDSDQQLIELEGRADALKPYLELAAKDRVQADETHPECK</sequence>